<keyword evidence="1" id="KW-1133">Transmembrane helix</keyword>
<dbReference type="EMBL" id="BTSX01000005">
    <property type="protein sequence ID" value="GMS98088.1"/>
    <property type="molecule type" value="Genomic_DNA"/>
</dbReference>
<keyword evidence="1" id="KW-0472">Membrane</keyword>
<protein>
    <recommendedName>
        <fullName evidence="4">G protein-coupled receptor</fullName>
    </recommendedName>
</protein>
<evidence type="ECO:0000313" key="3">
    <source>
        <dbReference type="Proteomes" id="UP001432027"/>
    </source>
</evidence>
<keyword evidence="3" id="KW-1185">Reference proteome</keyword>
<gene>
    <name evidence="2" type="ORF">PENTCL1PPCAC_20263</name>
</gene>
<feature type="transmembrane region" description="Helical" evidence="1">
    <location>
        <begin position="20"/>
        <end position="44"/>
    </location>
</feature>
<dbReference type="PANTHER" id="PTHR34492:SF2">
    <property type="entry name" value="G PROTEIN-COUPLED RECEPTOR"/>
    <property type="match status" value="1"/>
</dbReference>
<dbReference type="Proteomes" id="UP001432027">
    <property type="component" value="Unassembled WGS sequence"/>
</dbReference>
<evidence type="ECO:0000313" key="2">
    <source>
        <dbReference type="EMBL" id="GMS98088.1"/>
    </source>
</evidence>
<feature type="non-terminal residue" evidence="2">
    <location>
        <position position="1"/>
    </location>
</feature>
<sequence>FCFLLGVNFYRNRGRRWRALSMVIVAVNCCISFYFVGFVAVLCLRATFDAERIATSIMLCTWELQASLSTLFLAYWQSSGAPCKILRALYEANKGSLLLLSNHQLSSLFSDVYQ</sequence>
<comment type="caution">
    <text evidence="2">The sequence shown here is derived from an EMBL/GenBank/DDBJ whole genome shotgun (WGS) entry which is preliminary data.</text>
</comment>
<evidence type="ECO:0008006" key="4">
    <source>
        <dbReference type="Google" id="ProtNLM"/>
    </source>
</evidence>
<accession>A0AAV5TVR0</accession>
<dbReference type="AlphaFoldDB" id="A0AAV5TVR0"/>
<reference evidence="2" key="1">
    <citation type="submission" date="2023-10" db="EMBL/GenBank/DDBJ databases">
        <title>Genome assembly of Pristionchus species.</title>
        <authorList>
            <person name="Yoshida K."/>
            <person name="Sommer R.J."/>
        </authorList>
    </citation>
    <scope>NUCLEOTIDE SEQUENCE</scope>
    <source>
        <strain evidence="2">RS0144</strain>
    </source>
</reference>
<evidence type="ECO:0000256" key="1">
    <source>
        <dbReference type="SAM" id="Phobius"/>
    </source>
</evidence>
<proteinExistence type="predicted"/>
<organism evidence="2 3">
    <name type="scientific">Pristionchus entomophagus</name>
    <dbReference type="NCBI Taxonomy" id="358040"/>
    <lineage>
        <taxon>Eukaryota</taxon>
        <taxon>Metazoa</taxon>
        <taxon>Ecdysozoa</taxon>
        <taxon>Nematoda</taxon>
        <taxon>Chromadorea</taxon>
        <taxon>Rhabditida</taxon>
        <taxon>Rhabditina</taxon>
        <taxon>Diplogasteromorpha</taxon>
        <taxon>Diplogasteroidea</taxon>
        <taxon>Neodiplogasteridae</taxon>
        <taxon>Pristionchus</taxon>
    </lineage>
</organism>
<name>A0AAV5TVR0_9BILA</name>
<keyword evidence="1" id="KW-0812">Transmembrane</keyword>
<dbReference type="PANTHER" id="PTHR34492">
    <property type="entry name" value="GUSTATORY RECEPTOR FAMILY"/>
    <property type="match status" value="1"/>
</dbReference>